<dbReference type="Gene3D" id="3.40.50.300">
    <property type="entry name" value="P-loop containing nucleotide triphosphate hydrolases"/>
    <property type="match status" value="1"/>
</dbReference>
<sequence>MEDCDRLHPPGWWRQFKPPDYAKSNEEILRPFYAALEACPPDTKLHCTIKLGLESGDSVSVELSGIDKNAQGQSYWEQCMLHGYDFEPYRPHGTGKTQPMTYTPDYRSVRFSGDEWASIVNAVTKCPVLEELEIQVYGDIDPLVIVDLLNRQSALRVLGLRILDRGESNAQCIPEVAESIRKMKTLEKLVLFRNHARWDEILLQHLFPSVSSPSVSQTEDQSMLKELLWIYDSSYNEKHHYEVVITLLRNSRLKTIELLIESHIGPQTIWSYQDLIGVFETLQGNKHLKKLGMDVITRQSWSREDGKGIIGKLLDLVGHDFYVEEIRLPIDLPDEFKRVEDQVKKNVAVALEGMELISPESSRVFLCGRPYAGKTQLRTTFGKEKPAFFKGYRKHKKIPRTSGIEVESINTKVAKLSFWDFGGQVDYHFLHDLFIPSNCESGGSFVILCSLVANDQGGKVILKDGRKEPTLKEDEAIEEELVYWLRFIVSNSKMSEKFKPFITLVFTHADLVPKEQVAIIQKSVEDIVKKLKLKFGNSIQFLGWSSIDARSEESVKPQDAQGMSQDGPSIYQGWSFIDATSRKSVKPLLKGLAYNAQKMLQHGPRVYRVCVEVEKILMQWNKDNPQTPLIKMSKFEELFKKSPMSIQFKKENKVQDICKAIAVALHDSGNVIYFDNLNSVVVKPNWFCHDIMGRILTLDAKLNAALYKEKPVADENGFVKMEALEKILDGPCNGTKRKRMERILVEDLIQVMKEMNLCYEVAAQDKRYDKYGLFIPATLRNRADEDKMIKWQVEPSDTDLSLICYVGHRLQCEDEEQTFLTQGFFPRVQVEFMKRFESNANCVVKHNIISLRYDGKETIVEYCGKSTPTTGYDLKDGYIDVLVDGYIDVLVRSSKSKPDTSVFTKHVLRIIKDVCTSANFGCPGVVLVESILNPRFVEKPSGTRDRKDQAVRVNDLIRFVKSKFDMFGSEEPFNLDYDHEWPSPGGSSKAQDLLGDDEWQGLIMECFKELAVEVNKQHQALEEVQAEVSFPPDDDKPEDLTTINSNENDLIGLDPQNVFLYKTIKHLEEQVKKIHRITRAEFHHRFDAVDETSRQMSDKLDKILMFSEKTSEQVEENTKLQRKLFLHISRNIEKVMDFSIHLQNSRVPRLMYFTDADNMTRLVTSFVPGLKSVQVHLMCEHIEGVHLVSKQKGCELRYTSERFQSALPYVIWGVRAISLLVKIGGIAIGAGVGSFVEGAEKELIKALASSIPLNVVSSNVDEGCVSRAVLPEDLKEKQKAAEQWLVDFLSGKSIPDLFDLHRIRYTSGSKRLAWVCGEHKREGERNKSMEIVPA</sequence>
<protein>
    <recommendedName>
        <fullName evidence="3">Roc domain-containing protein</fullName>
    </recommendedName>
</protein>
<proteinExistence type="predicted"/>
<comment type="caution">
    <text evidence="1">The sequence shown here is derived from an EMBL/GenBank/DDBJ whole genome shotgun (WGS) entry which is preliminary data.</text>
</comment>
<dbReference type="EMBL" id="CM026433">
    <property type="protein sequence ID" value="KAG0555105.1"/>
    <property type="molecule type" value="Genomic_DNA"/>
</dbReference>
<accession>A0A8T0G8G8</accession>
<gene>
    <name evidence="1" type="ORF">KC19_12G144500</name>
</gene>
<dbReference type="PANTHER" id="PTHR47679">
    <property type="entry name" value="PROTEIN TORNADO 1"/>
    <property type="match status" value="1"/>
</dbReference>
<evidence type="ECO:0000313" key="2">
    <source>
        <dbReference type="Proteomes" id="UP000822688"/>
    </source>
</evidence>
<organism evidence="1 2">
    <name type="scientific">Ceratodon purpureus</name>
    <name type="common">Fire moss</name>
    <name type="synonym">Dicranum purpureum</name>
    <dbReference type="NCBI Taxonomy" id="3225"/>
    <lineage>
        <taxon>Eukaryota</taxon>
        <taxon>Viridiplantae</taxon>
        <taxon>Streptophyta</taxon>
        <taxon>Embryophyta</taxon>
        <taxon>Bryophyta</taxon>
        <taxon>Bryophytina</taxon>
        <taxon>Bryopsida</taxon>
        <taxon>Dicranidae</taxon>
        <taxon>Pseudoditrichales</taxon>
        <taxon>Ditrichaceae</taxon>
        <taxon>Ceratodon</taxon>
    </lineage>
</organism>
<dbReference type="InterPro" id="IPR027417">
    <property type="entry name" value="P-loop_NTPase"/>
</dbReference>
<dbReference type="Proteomes" id="UP000822688">
    <property type="component" value="Chromosome 12"/>
</dbReference>
<dbReference type="PANTHER" id="PTHR47679:SF1">
    <property type="entry name" value="PROTEIN TORNADO 1"/>
    <property type="match status" value="1"/>
</dbReference>
<dbReference type="SUPFAM" id="SSF52047">
    <property type="entry name" value="RNI-like"/>
    <property type="match status" value="1"/>
</dbReference>
<reference evidence="1" key="1">
    <citation type="submission" date="2020-06" db="EMBL/GenBank/DDBJ databases">
        <title>WGS assembly of Ceratodon purpureus strain R40.</title>
        <authorList>
            <person name="Carey S.B."/>
            <person name="Jenkins J."/>
            <person name="Shu S."/>
            <person name="Lovell J.T."/>
            <person name="Sreedasyam A."/>
            <person name="Maumus F."/>
            <person name="Tiley G.P."/>
            <person name="Fernandez-Pozo N."/>
            <person name="Barry K."/>
            <person name="Chen C."/>
            <person name="Wang M."/>
            <person name="Lipzen A."/>
            <person name="Daum C."/>
            <person name="Saski C.A."/>
            <person name="Payton A.C."/>
            <person name="Mcbreen J.C."/>
            <person name="Conrad R.E."/>
            <person name="Kollar L.M."/>
            <person name="Olsson S."/>
            <person name="Huttunen S."/>
            <person name="Landis J.B."/>
            <person name="Wickett N.J."/>
            <person name="Johnson M.G."/>
            <person name="Rensing S.A."/>
            <person name="Grimwood J."/>
            <person name="Schmutz J."/>
            <person name="Mcdaniel S.F."/>
        </authorList>
    </citation>
    <scope>NUCLEOTIDE SEQUENCE</scope>
    <source>
        <strain evidence="1">R40</strain>
    </source>
</reference>
<keyword evidence="2" id="KW-1185">Reference proteome</keyword>
<dbReference type="SUPFAM" id="SSF52540">
    <property type="entry name" value="P-loop containing nucleoside triphosphate hydrolases"/>
    <property type="match status" value="1"/>
</dbReference>
<evidence type="ECO:0008006" key="3">
    <source>
        <dbReference type="Google" id="ProtNLM"/>
    </source>
</evidence>
<evidence type="ECO:0000313" key="1">
    <source>
        <dbReference type="EMBL" id="KAG0555105.1"/>
    </source>
</evidence>
<name>A0A8T0G8G8_CERPU</name>